<evidence type="ECO:0000313" key="2">
    <source>
        <dbReference type="EMBL" id="CEL55694.1"/>
    </source>
</evidence>
<keyword evidence="1" id="KW-0732">Signal</keyword>
<dbReference type="AlphaFoldDB" id="A0A0B7FFM7"/>
<organism evidence="2 3">
    <name type="scientific">Thanatephorus cucumeris (strain AG1-IB / isolate 7/3/14)</name>
    <name type="common">Lettuce bottom rot fungus</name>
    <name type="synonym">Rhizoctonia solani</name>
    <dbReference type="NCBI Taxonomy" id="1108050"/>
    <lineage>
        <taxon>Eukaryota</taxon>
        <taxon>Fungi</taxon>
        <taxon>Dikarya</taxon>
        <taxon>Basidiomycota</taxon>
        <taxon>Agaricomycotina</taxon>
        <taxon>Agaricomycetes</taxon>
        <taxon>Cantharellales</taxon>
        <taxon>Ceratobasidiaceae</taxon>
        <taxon>Rhizoctonia</taxon>
        <taxon>Rhizoctonia solani AG-1</taxon>
    </lineage>
</organism>
<name>A0A0B7FFM7_THACB</name>
<protein>
    <submittedName>
        <fullName evidence="2">Uncharacterized protein</fullName>
    </submittedName>
</protein>
<evidence type="ECO:0000256" key="1">
    <source>
        <dbReference type="SAM" id="SignalP"/>
    </source>
</evidence>
<reference evidence="2 3" key="1">
    <citation type="submission" date="2014-11" db="EMBL/GenBank/DDBJ databases">
        <authorList>
            <person name="Wibberg Daniel"/>
        </authorList>
    </citation>
    <scope>NUCLEOTIDE SEQUENCE [LARGE SCALE GENOMIC DNA]</scope>
    <source>
        <strain evidence="2">Rhizoctonia solani AG1-IB 7/3/14</strain>
    </source>
</reference>
<keyword evidence="3" id="KW-1185">Reference proteome</keyword>
<gene>
    <name evidence="2" type="ORF">RSOLAG1IB_01706</name>
</gene>
<proteinExistence type="predicted"/>
<dbReference type="Proteomes" id="UP000059188">
    <property type="component" value="Unassembled WGS sequence"/>
</dbReference>
<dbReference type="EMBL" id="LN679101">
    <property type="protein sequence ID" value="CEL55694.1"/>
    <property type="molecule type" value="Genomic_DNA"/>
</dbReference>
<evidence type="ECO:0000313" key="3">
    <source>
        <dbReference type="Proteomes" id="UP000059188"/>
    </source>
</evidence>
<feature type="chain" id="PRO_5002127146" evidence="1">
    <location>
        <begin position="20"/>
        <end position="98"/>
    </location>
</feature>
<accession>A0A0B7FFM7</accession>
<sequence length="98" mass="11535">MIFLVNMVLFESEWLVLLAISEPTSVIFHVPGGRLSKLFQTLQWLGTGYREHYCHIFLPNATPNVPTIQSLYVEAESHNYNMAYDWVHYWSIYAFYTN</sequence>
<feature type="signal peptide" evidence="1">
    <location>
        <begin position="1"/>
        <end position="19"/>
    </location>
</feature>